<name>A0A0F9E8Y2_9ZZZZ</name>
<proteinExistence type="predicted"/>
<organism evidence="1">
    <name type="scientific">marine sediment metagenome</name>
    <dbReference type="NCBI Taxonomy" id="412755"/>
    <lineage>
        <taxon>unclassified sequences</taxon>
        <taxon>metagenomes</taxon>
        <taxon>ecological metagenomes</taxon>
    </lineage>
</organism>
<dbReference type="EMBL" id="LAZR01038064">
    <property type="protein sequence ID" value="KKL20528.1"/>
    <property type="molecule type" value="Genomic_DNA"/>
</dbReference>
<evidence type="ECO:0000313" key="1">
    <source>
        <dbReference type="EMBL" id="KKL20528.1"/>
    </source>
</evidence>
<accession>A0A0F9E8Y2</accession>
<reference evidence="1" key="1">
    <citation type="journal article" date="2015" name="Nature">
        <title>Complex archaea that bridge the gap between prokaryotes and eukaryotes.</title>
        <authorList>
            <person name="Spang A."/>
            <person name="Saw J.H."/>
            <person name="Jorgensen S.L."/>
            <person name="Zaremba-Niedzwiedzka K."/>
            <person name="Martijn J."/>
            <person name="Lind A.E."/>
            <person name="van Eijk R."/>
            <person name="Schleper C."/>
            <person name="Guy L."/>
            <person name="Ettema T.J."/>
        </authorList>
    </citation>
    <scope>NUCLEOTIDE SEQUENCE</scope>
</reference>
<dbReference type="AlphaFoldDB" id="A0A0F9E8Y2"/>
<comment type="caution">
    <text evidence="1">The sequence shown here is derived from an EMBL/GenBank/DDBJ whole genome shotgun (WGS) entry which is preliminary data.</text>
</comment>
<gene>
    <name evidence="1" type="ORF">LCGC14_2454560</name>
</gene>
<sequence>MQPVLRVLSTRSEKIVNLTPHIVRVFVDGQHSDVLYPASGTEARCSSVQQRPLYQLKNNVPVWTPQDFTGVTGIDEIGADVHGIIVSMPVAQYLREARFPKISRLYVYCPDTSPDAVRRDDDGRVVGTRRLVVYYQPTD</sequence>
<protein>
    <submittedName>
        <fullName evidence="1">Uncharacterized protein</fullName>
    </submittedName>
</protein>